<keyword evidence="2" id="KW-0732">Signal</keyword>
<evidence type="ECO:0000256" key="2">
    <source>
        <dbReference type="SAM" id="SignalP"/>
    </source>
</evidence>
<evidence type="ECO:0000313" key="3">
    <source>
        <dbReference type="EMBL" id="KAF4451417.1"/>
    </source>
</evidence>
<evidence type="ECO:0000313" key="4">
    <source>
        <dbReference type="Proteomes" id="UP000605986"/>
    </source>
</evidence>
<keyword evidence="1" id="KW-0812">Transmembrane</keyword>
<protein>
    <submittedName>
        <fullName evidence="3">Na(+)/H(+) antiporter NhaA 2</fullName>
    </submittedName>
</protein>
<keyword evidence="4" id="KW-1185">Reference proteome</keyword>
<evidence type="ECO:0000256" key="1">
    <source>
        <dbReference type="SAM" id="Phobius"/>
    </source>
</evidence>
<keyword evidence="1" id="KW-1133">Transmembrane helix</keyword>
<keyword evidence="1" id="KW-0472">Membrane</keyword>
<feature type="chain" id="PRO_5034302850" evidence="2">
    <location>
        <begin position="27"/>
        <end position="298"/>
    </location>
</feature>
<feature type="transmembrane region" description="Helical" evidence="1">
    <location>
        <begin position="190"/>
        <end position="211"/>
    </location>
</feature>
<dbReference type="OrthoDB" id="5086004at2759"/>
<proteinExistence type="predicted"/>
<reference evidence="3" key="1">
    <citation type="submission" date="2020-01" db="EMBL/GenBank/DDBJ databases">
        <title>Identification and distribution of gene clusters putatively required for synthesis of sphingolipid metabolism inhibitors in phylogenetically diverse species of the filamentous fungus Fusarium.</title>
        <authorList>
            <person name="Kim H.-S."/>
            <person name="Busman M."/>
            <person name="Brown D.W."/>
            <person name="Divon H."/>
            <person name="Uhlig S."/>
            <person name="Proctor R.H."/>
        </authorList>
    </citation>
    <scope>NUCLEOTIDE SEQUENCE</scope>
    <source>
        <strain evidence="3">NRRL 53441</strain>
    </source>
</reference>
<gene>
    <name evidence="3" type="ORF">F53441_5585</name>
</gene>
<dbReference type="EMBL" id="JAADJG010000219">
    <property type="protein sequence ID" value="KAF4451417.1"/>
    <property type="molecule type" value="Genomic_DNA"/>
</dbReference>
<dbReference type="AlphaFoldDB" id="A0A8H4KHQ1"/>
<dbReference type="Proteomes" id="UP000605986">
    <property type="component" value="Unassembled WGS sequence"/>
</dbReference>
<comment type="caution">
    <text evidence="3">The sequence shown here is derived from an EMBL/GenBank/DDBJ whole genome shotgun (WGS) entry which is preliminary data.</text>
</comment>
<feature type="transmembrane region" description="Helical" evidence="1">
    <location>
        <begin position="223"/>
        <end position="243"/>
    </location>
</feature>
<name>A0A8H4KHQ1_9HYPO</name>
<feature type="signal peptide" evidence="2">
    <location>
        <begin position="1"/>
        <end position="26"/>
    </location>
</feature>
<sequence length="298" mass="32655">MIGKKWLKFVWLILLLFAFMCSSVLGILALSNKDNIKAGIATLQFQLSTNLIDSFLPKRTPQSPDFIDIVRTAIDKFPDAVSRVQTAAGITATSIPDLMKDIPTPVNKTQDLAKDIPELIEELFPKNFSVGTERFCVGLSTNISCSDLPLNITHIIPPDIARHLGENVDGIRALDAVLAKITAPYLRRTLAVGMVSTFAGVLIFAASLCGWPSCFRGRIVQPGLLYIGARLVFGLVLSVPFFIPTVALHILRSKLEQVPSWIQVQQGNVLPEVSFSEWDFRTWVASQTSRGGAEEGCS</sequence>
<accession>A0A8H4KHQ1</accession>
<organism evidence="3 4">
    <name type="scientific">Fusarium austroafricanum</name>
    <dbReference type="NCBI Taxonomy" id="2364996"/>
    <lineage>
        <taxon>Eukaryota</taxon>
        <taxon>Fungi</taxon>
        <taxon>Dikarya</taxon>
        <taxon>Ascomycota</taxon>
        <taxon>Pezizomycotina</taxon>
        <taxon>Sordariomycetes</taxon>
        <taxon>Hypocreomycetidae</taxon>
        <taxon>Hypocreales</taxon>
        <taxon>Nectriaceae</taxon>
        <taxon>Fusarium</taxon>
        <taxon>Fusarium concolor species complex</taxon>
    </lineage>
</organism>